<evidence type="ECO:0000313" key="1">
    <source>
        <dbReference type="EMBL" id="QQL48818.1"/>
    </source>
</evidence>
<organism evidence="1 2">
    <name type="scientific">Mucilaginibacter ginkgonis</name>
    <dbReference type="NCBI Taxonomy" id="2682091"/>
    <lineage>
        <taxon>Bacteria</taxon>
        <taxon>Pseudomonadati</taxon>
        <taxon>Bacteroidota</taxon>
        <taxon>Sphingobacteriia</taxon>
        <taxon>Sphingobacteriales</taxon>
        <taxon>Sphingobacteriaceae</taxon>
        <taxon>Mucilaginibacter</taxon>
    </lineage>
</organism>
<dbReference type="Proteomes" id="UP000429232">
    <property type="component" value="Chromosome"/>
</dbReference>
<dbReference type="EMBL" id="CP066775">
    <property type="protein sequence ID" value="QQL48818.1"/>
    <property type="molecule type" value="Genomic_DNA"/>
</dbReference>
<reference evidence="1 2" key="1">
    <citation type="submission" date="2020-12" db="EMBL/GenBank/DDBJ databases">
        <title>HMF7856_wgs.fasta genome submission.</title>
        <authorList>
            <person name="Kang H."/>
            <person name="Kim H."/>
            <person name="Joh K."/>
        </authorList>
    </citation>
    <scope>NUCLEOTIDE SEQUENCE [LARGE SCALE GENOMIC DNA]</scope>
    <source>
        <strain evidence="1 2">HMF7856</strain>
    </source>
</reference>
<sequence length="532" mass="59404">MTDRHLTAQHLAAAPPAVFGNAELIHLLNRTTFGVSRSDINALSGKNLNQVVATLFTQPAVPAPPVNGYNDANYTDANVPAGTTWVNAPYTDGTANSRRLASFKAWWMGLMINQNSSILEKMVLFWHNHFATQTSTVDDARFVYKHNALLRQYALGNFKDFVKQITLDPAMLKYLNGYVNVKSAPDENYGRELQELFTVGKGPNSKYTEDDVKAAAKVLTGYTINTTLISSSFDATRHDATNKTFSAFYGNTVITGKTGANGSTELDDLINMIFKNNEVALFICRKLYRYFVYYNIDAATEANVIVPLADIFRKNNYEIKPVLQALFTSDYFYADAAKGCVIKDPVNLVAGMMREFNVTLPGDADYVNQYYMLTYLQTIASNIGQSIGDPPNVSGWPAYYQVPEYHELWINSDTLPKRNQFTDTLIGNGYTRNGKKLVIDTVAYTASLPTPADPNLLITDMLAQLYQVTVSQETIDFLKGILLSGQISDHYWTDAWNALKANPTDAANLKVITTRLQTLYKYIMDLPEYQLS</sequence>
<evidence type="ECO:0000313" key="2">
    <source>
        <dbReference type="Proteomes" id="UP000429232"/>
    </source>
</evidence>
<dbReference type="Pfam" id="PF08811">
    <property type="entry name" value="DUF1800"/>
    <property type="match status" value="1"/>
</dbReference>
<dbReference type="KEGG" id="mgik:GO620_011580"/>
<name>A0A6I4HZF9_9SPHI</name>
<dbReference type="RefSeq" id="WP_157525520.1">
    <property type="nucleotide sequence ID" value="NZ_CP066775.1"/>
</dbReference>
<keyword evidence="2" id="KW-1185">Reference proteome</keyword>
<dbReference type="AlphaFoldDB" id="A0A6I4HZF9"/>
<accession>A0A6I4HZF9</accession>
<dbReference type="InterPro" id="IPR014917">
    <property type="entry name" value="DUF1800"/>
</dbReference>
<proteinExistence type="predicted"/>
<protein>
    <submittedName>
        <fullName evidence="1">DUF1800 domain-containing protein</fullName>
    </submittedName>
</protein>
<gene>
    <name evidence="1" type="ORF">GO620_011580</name>
</gene>